<evidence type="ECO:0000313" key="3">
    <source>
        <dbReference type="Proteomes" id="UP000297280"/>
    </source>
</evidence>
<dbReference type="EMBL" id="PQXO01000136">
    <property type="protein sequence ID" value="TGO88886.1"/>
    <property type="molecule type" value="Genomic_DNA"/>
</dbReference>
<sequence>MALWKFLGLLTPAKVNIMYMMYFEGQMQIFDAHPQSPLLPPLSKSAKHSPPSPSTSTPESSPSNPATAAAPLITGDETIGVELAGVFTQWKVFEWAGDLDILKDFLTGGAFAGDEVLQAYVGGKDGLDRLFSRYAAIKLLQAYWEAQNVFFIYIPNIVNDRWHGNSGGENAGDPRRFCGEKGMMVLAGVDNNSKFSAPTGIDNGKVASIGAFNIQLQQLYTSTYNMYTGNGPDSYKDITWHMNNIAREFVGNKDANKAYTTAGFFNLPVCELKSYNWKQSDNMHKDPPCDCLCAQDAWGHKFLDYASQPIKNWLKSCSPCV</sequence>
<proteinExistence type="predicted"/>
<comment type="caution">
    <text evidence="2">The sequence shown here is derived from an EMBL/GenBank/DDBJ whole genome shotgun (WGS) entry which is preliminary data.</text>
</comment>
<dbReference type="AlphaFoldDB" id="A0A4Z1KWU2"/>
<protein>
    <submittedName>
        <fullName evidence="2">Uncharacterized protein</fullName>
    </submittedName>
</protein>
<evidence type="ECO:0000313" key="2">
    <source>
        <dbReference type="EMBL" id="TGO88886.1"/>
    </source>
</evidence>
<keyword evidence="3" id="KW-1185">Reference proteome</keyword>
<evidence type="ECO:0000256" key="1">
    <source>
        <dbReference type="SAM" id="MobiDB-lite"/>
    </source>
</evidence>
<organism evidence="2 3">
    <name type="scientific">Botrytis porri</name>
    <dbReference type="NCBI Taxonomy" id="87229"/>
    <lineage>
        <taxon>Eukaryota</taxon>
        <taxon>Fungi</taxon>
        <taxon>Dikarya</taxon>
        <taxon>Ascomycota</taxon>
        <taxon>Pezizomycotina</taxon>
        <taxon>Leotiomycetes</taxon>
        <taxon>Helotiales</taxon>
        <taxon>Sclerotiniaceae</taxon>
        <taxon>Botrytis</taxon>
    </lineage>
</organism>
<feature type="compositionally biased region" description="Low complexity" evidence="1">
    <location>
        <begin position="54"/>
        <end position="69"/>
    </location>
</feature>
<reference evidence="2 3" key="1">
    <citation type="submission" date="2017-12" db="EMBL/GenBank/DDBJ databases">
        <title>Comparative genomics of Botrytis spp.</title>
        <authorList>
            <person name="Valero-Jimenez C.A."/>
            <person name="Tapia P."/>
            <person name="Veloso J."/>
            <person name="Silva-Moreno E."/>
            <person name="Staats M."/>
            <person name="Valdes J.H."/>
            <person name="Van Kan J.A.L."/>
        </authorList>
    </citation>
    <scope>NUCLEOTIDE SEQUENCE [LARGE SCALE GENOMIC DNA]</scope>
    <source>
        <strain evidence="2 3">MUCL3349</strain>
    </source>
</reference>
<feature type="region of interest" description="Disordered" evidence="1">
    <location>
        <begin position="40"/>
        <end position="69"/>
    </location>
</feature>
<gene>
    <name evidence="2" type="ORF">BPOR_0136g00100</name>
</gene>
<accession>A0A4Z1KWU2</accession>
<dbReference type="Proteomes" id="UP000297280">
    <property type="component" value="Unassembled WGS sequence"/>
</dbReference>
<name>A0A4Z1KWU2_9HELO</name>